<evidence type="ECO:0000259" key="6">
    <source>
        <dbReference type="Pfam" id="PF22178"/>
    </source>
</evidence>
<feature type="region of interest" description="Disordered" evidence="4">
    <location>
        <begin position="466"/>
        <end position="492"/>
    </location>
</feature>
<dbReference type="EMBL" id="CADIKF010000068">
    <property type="protein sequence ID" value="CAB3770082.1"/>
    <property type="molecule type" value="Genomic_DNA"/>
</dbReference>
<dbReference type="RefSeq" id="WP_246270618.1">
    <property type="nucleotide sequence ID" value="NZ_CADIKF010000068.1"/>
</dbReference>
<feature type="domain" description="Gp5/Type VI secretion system Vgr protein OB-fold" evidence="5">
    <location>
        <begin position="392"/>
        <end position="460"/>
    </location>
</feature>
<evidence type="ECO:0000256" key="3">
    <source>
        <dbReference type="ARBA" id="ARBA00022525"/>
    </source>
</evidence>
<dbReference type="InterPro" id="IPR054030">
    <property type="entry name" value="Gp5_Vgr_C"/>
</dbReference>
<keyword evidence="7" id="KW-0436">Ligase</keyword>
<proteinExistence type="inferred from homology"/>
<keyword evidence="8" id="KW-1185">Reference proteome</keyword>
<feature type="domain" description="Gp5/Type VI secretion system Vgr C-terminal trimerisation" evidence="6">
    <location>
        <begin position="477"/>
        <end position="583"/>
    </location>
</feature>
<evidence type="ECO:0000313" key="7">
    <source>
        <dbReference type="EMBL" id="CAB3770082.1"/>
    </source>
</evidence>
<evidence type="ECO:0000256" key="1">
    <source>
        <dbReference type="ARBA" id="ARBA00004613"/>
    </source>
</evidence>
<evidence type="ECO:0000259" key="5">
    <source>
        <dbReference type="Pfam" id="PF04717"/>
    </source>
</evidence>
<accession>A0A6J5EXW3</accession>
<evidence type="ECO:0000256" key="2">
    <source>
        <dbReference type="ARBA" id="ARBA00005558"/>
    </source>
</evidence>
<dbReference type="InterPro" id="IPR006533">
    <property type="entry name" value="T6SS_Vgr_RhsGE"/>
</dbReference>
<dbReference type="Gene3D" id="3.55.50.10">
    <property type="entry name" value="Baseplate protein-like domains"/>
    <property type="match status" value="1"/>
</dbReference>
<comment type="subcellular location">
    <subcellularLocation>
        <location evidence="1">Secreted</location>
    </subcellularLocation>
</comment>
<protein>
    <submittedName>
        <fullName evidence="7">Actin cross-linking toxin VgrG1</fullName>
        <ecNumber evidence="7">6.3.2.-</ecNumber>
    </submittedName>
</protein>
<dbReference type="EC" id="6.3.2.-" evidence="7"/>
<dbReference type="AlphaFoldDB" id="A0A6J5EXW3"/>
<dbReference type="Pfam" id="PF05954">
    <property type="entry name" value="Phage_GPD"/>
    <property type="match status" value="1"/>
</dbReference>
<dbReference type="PANTHER" id="PTHR32305:SF15">
    <property type="entry name" value="PROTEIN RHSA-RELATED"/>
    <property type="match status" value="1"/>
</dbReference>
<dbReference type="SUPFAM" id="SSF69349">
    <property type="entry name" value="Phage fibre proteins"/>
    <property type="match status" value="1"/>
</dbReference>
<evidence type="ECO:0000313" key="8">
    <source>
        <dbReference type="Proteomes" id="UP000494329"/>
    </source>
</evidence>
<dbReference type="InterPro" id="IPR050708">
    <property type="entry name" value="T6SS_VgrG/RHS"/>
</dbReference>
<gene>
    <name evidence="7" type="primary">vgrG1</name>
    <name evidence="7" type="ORF">LMG29739_05702</name>
</gene>
<dbReference type="Pfam" id="PF04717">
    <property type="entry name" value="Phage_base_V"/>
    <property type="match status" value="1"/>
</dbReference>
<dbReference type="Pfam" id="PF22178">
    <property type="entry name" value="Gp5_trimer_C"/>
    <property type="match status" value="1"/>
</dbReference>
<dbReference type="GO" id="GO:0005576">
    <property type="term" value="C:extracellular region"/>
    <property type="evidence" value="ECO:0007669"/>
    <property type="project" value="UniProtKB-SubCell"/>
</dbReference>
<dbReference type="InterPro" id="IPR006531">
    <property type="entry name" value="Gp5/Vgr_OB"/>
</dbReference>
<organism evidence="7 8">
    <name type="scientific">Paraburkholderia solisilvae</name>
    <dbReference type="NCBI Taxonomy" id="624376"/>
    <lineage>
        <taxon>Bacteria</taxon>
        <taxon>Pseudomonadati</taxon>
        <taxon>Pseudomonadota</taxon>
        <taxon>Betaproteobacteria</taxon>
        <taxon>Burkholderiales</taxon>
        <taxon>Burkholderiaceae</taxon>
        <taxon>Paraburkholderia</taxon>
    </lineage>
</organism>
<dbReference type="Gene3D" id="4.10.220.110">
    <property type="match status" value="1"/>
</dbReference>
<dbReference type="InterPro" id="IPR017847">
    <property type="entry name" value="T6SS_RhsGE_Vgr_subset"/>
</dbReference>
<dbReference type="SUPFAM" id="SSF69279">
    <property type="entry name" value="Phage tail proteins"/>
    <property type="match status" value="2"/>
</dbReference>
<dbReference type="Gene3D" id="2.30.110.50">
    <property type="match status" value="1"/>
</dbReference>
<dbReference type="PANTHER" id="PTHR32305">
    <property type="match status" value="1"/>
</dbReference>
<sequence>MSRAITLSSTLGDSLLFAQMTANETLGRLFTYELDALSKNAQIDLRALLGKPMTVKLTTPQGYTRYFNGIVSEAGQSGFVNIEDVRYAAYRFMLVPKPWLLTRKRDCRIYRNLSVPQIVHTLLGEIGYSDLKQSLTGNYPVREYCVQYRESDFDFISRLLEQEGIYYFFTHTERAHTMVLADALGAHASVPGFEQIRYAPPSGSRVTTMGSIAAWESARTMNSTRVRFDDYDYLKPKASLLATEELTDAADAHSVSGLDLYDPSYSGTGYSQQLADGQRYAQVHADALNVAQSVCTGTTDVCGVSTGALFTLKDFPLADVNQEYLVIDTEMRLAEPDYMGSGGYGDDVPFQCRFKVIRSRQPFRALPTTPRPVIGGLQTAVVYGETQEDIAVDKYGRVQVTFLWSQPGRPHPDNSCPVRVAQMWAGKRWGAQFMPRVGQEVVVSFVDGDPDRPLIIGSVYNADNMPPYSLPENKTQSGVKSRSHEGGGSADYNEIRFEDKTGSEQVLVHAQRDLREESGHDHDVSVANNYTLDAANQIELIAGLASIVLKSTGEIEITGTRLQIEGAVDVELKAGVSMQIGSGANFSVGSLGAMEIVSGVNMHVQSQALQLAGTLSALLTGIASIVPAPVPPMPVPGV</sequence>
<evidence type="ECO:0000256" key="4">
    <source>
        <dbReference type="SAM" id="MobiDB-lite"/>
    </source>
</evidence>
<dbReference type="Proteomes" id="UP000494329">
    <property type="component" value="Unassembled WGS sequence"/>
</dbReference>
<dbReference type="NCBIfam" id="TIGR03361">
    <property type="entry name" value="VI_Rhs_Vgr"/>
    <property type="match status" value="1"/>
</dbReference>
<dbReference type="SUPFAM" id="SSF69255">
    <property type="entry name" value="gp5 N-terminal domain-like"/>
    <property type="match status" value="1"/>
</dbReference>
<keyword evidence="3" id="KW-0964">Secreted</keyword>
<comment type="similarity">
    <text evidence="2">Belongs to the VgrG protein family.</text>
</comment>
<dbReference type="InterPro" id="IPR037026">
    <property type="entry name" value="Vgr_OB-fold_dom_sf"/>
</dbReference>
<name>A0A6J5EXW3_9BURK</name>
<reference evidence="7 8" key="1">
    <citation type="submission" date="2020-04" db="EMBL/GenBank/DDBJ databases">
        <authorList>
            <person name="De Canck E."/>
        </authorList>
    </citation>
    <scope>NUCLEOTIDE SEQUENCE [LARGE SCALE GENOMIC DNA]</scope>
    <source>
        <strain evidence="7 8">LMG 29739</strain>
    </source>
</reference>
<dbReference type="GO" id="GO:0016874">
    <property type="term" value="F:ligase activity"/>
    <property type="evidence" value="ECO:0007669"/>
    <property type="project" value="UniProtKB-KW"/>
</dbReference>
<dbReference type="NCBIfam" id="TIGR01646">
    <property type="entry name" value="vgr_GE"/>
    <property type="match status" value="1"/>
</dbReference>
<dbReference type="Gene3D" id="2.40.50.230">
    <property type="entry name" value="Gp5 N-terminal domain"/>
    <property type="match status" value="1"/>
</dbReference>